<dbReference type="PANTHER" id="PTHR10133:SF27">
    <property type="entry name" value="DNA POLYMERASE NU"/>
    <property type="match status" value="1"/>
</dbReference>
<dbReference type="PRINTS" id="PR00868">
    <property type="entry name" value="DNAPOLI"/>
</dbReference>
<dbReference type="Gene3D" id="1.10.150.20">
    <property type="entry name" value="5' to 3' exonuclease, C-terminal subdomain"/>
    <property type="match status" value="2"/>
</dbReference>
<keyword evidence="11" id="KW-0269">Exonuclease</keyword>
<dbReference type="FunFam" id="1.10.150.20:FF:000002">
    <property type="entry name" value="DNA polymerase I"/>
    <property type="match status" value="1"/>
</dbReference>
<feature type="domain" description="5'-3' exonuclease" evidence="12">
    <location>
        <begin position="4"/>
        <end position="253"/>
    </location>
</feature>
<dbReference type="InterPro" id="IPR043502">
    <property type="entry name" value="DNA/RNA_pol_sf"/>
</dbReference>
<keyword evidence="11" id="KW-0540">Nuclease</keyword>
<dbReference type="FunFam" id="1.20.1060.10:FF:000001">
    <property type="entry name" value="DNA polymerase I"/>
    <property type="match status" value="1"/>
</dbReference>
<keyword evidence="3 11" id="KW-0548">Nucleotidyltransferase</keyword>
<evidence type="ECO:0000259" key="12">
    <source>
        <dbReference type="SMART" id="SM00475"/>
    </source>
</evidence>
<keyword evidence="6 11" id="KW-0239">DNA-directed DNA polymerase</keyword>
<dbReference type="Gene3D" id="3.30.70.370">
    <property type="match status" value="1"/>
</dbReference>
<evidence type="ECO:0000256" key="9">
    <source>
        <dbReference type="ARBA" id="ARBA00049244"/>
    </source>
</evidence>
<keyword evidence="4 11" id="KW-0235">DNA replication</keyword>
<dbReference type="SUPFAM" id="SSF53098">
    <property type="entry name" value="Ribonuclease H-like"/>
    <property type="match status" value="1"/>
</dbReference>
<keyword evidence="5 11" id="KW-0227">DNA damage</keyword>
<keyword evidence="8 11" id="KW-0234">DNA repair</keyword>
<gene>
    <name evidence="11 14" type="primary">polA</name>
    <name evidence="14" type="ORF">ENX16_07010</name>
</gene>
<dbReference type="GO" id="GO:0006261">
    <property type="term" value="P:DNA-templated DNA replication"/>
    <property type="evidence" value="ECO:0007669"/>
    <property type="project" value="UniProtKB-UniRule"/>
</dbReference>
<dbReference type="Gene3D" id="3.40.50.1010">
    <property type="entry name" value="5'-nuclease"/>
    <property type="match status" value="1"/>
</dbReference>
<dbReference type="NCBIfam" id="TIGR00593">
    <property type="entry name" value="pola"/>
    <property type="match status" value="1"/>
</dbReference>
<dbReference type="CDD" id="cd09898">
    <property type="entry name" value="H3TH_53EXO"/>
    <property type="match status" value="1"/>
</dbReference>
<dbReference type="InterPro" id="IPR036397">
    <property type="entry name" value="RNaseH_sf"/>
</dbReference>
<dbReference type="InterPro" id="IPR020046">
    <property type="entry name" value="5-3_exonucl_a-hlix_arch_N"/>
</dbReference>
<evidence type="ECO:0000259" key="13">
    <source>
        <dbReference type="SMART" id="SM00482"/>
    </source>
</evidence>
<dbReference type="Pfam" id="PF01367">
    <property type="entry name" value="5_3_exonuc"/>
    <property type="match status" value="1"/>
</dbReference>
<comment type="catalytic activity">
    <reaction evidence="9 11">
        <text>DNA(n) + a 2'-deoxyribonucleoside 5'-triphosphate = DNA(n+1) + diphosphate</text>
        <dbReference type="Rhea" id="RHEA:22508"/>
        <dbReference type="Rhea" id="RHEA-COMP:17339"/>
        <dbReference type="Rhea" id="RHEA-COMP:17340"/>
        <dbReference type="ChEBI" id="CHEBI:33019"/>
        <dbReference type="ChEBI" id="CHEBI:61560"/>
        <dbReference type="ChEBI" id="CHEBI:173112"/>
        <dbReference type="EC" id="2.7.7.7"/>
    </reaction>
</comment>
<dbReference type="EMBL" id="DTMZ01000177">
    <property type="protein sequence ID" value="HGD13806.1"/>
    <property type="molecule type" value="Genomic_DNA"/>
</dbReference>
<evidence type="ECO:0000256" key="8">
    <source>
        <dbReference type="ARBA" id="ARBA00023204"/>
    </source>
</evidence>
<dbReference type="PROSITE" id="PS00447">
    <property type="entry name" value="DNA_POLYMERASE_A"/>
    <property type="match status" value="1"/>
</dbReference>
<evidence type="ECO:0000256" key="5">
    <source>
        <dbReference type="ARBA" id="ARBA00022763"/>
    </source>
</evidence>
<evidence type="ECO:0000256" key="6">
    <source>
        <dbReference type="ARBA" id="ARBA00022932"/>
    </source>
</evidence>
<evidence type="ECO:0000256" key="2">
    <source>
        <dbReference type="ARBA" id="ARBA00022679"/>
    </source>
</evidence>
<dbReference type="GO" id="GO:0006302">
    <property type="term" value="P:double-strand break repair"/>
    <property type="evidence" value="ECO:0007669"/>
    <property type="project" value="TreeGrafter"/>
</dbReference>
<dbReference type="SMART" id="SM00475">
    <property type="entry name" value="53EXOc"/>
    <property type="match status" value="1"/>
</dbReference>
<evidence type="ECO:0000256" key="1">
    <source>
        <dbReference type="ARBA" id="ARBA00007705"/>
    </source>
</evidence>
<dbReference type="CDD" id="cd08637">
    <property type="entry name" value="DNA_pol_A_pol_I_C"/>
    <property type="match status" value="1"/>
</dbReference>
<dbReference type="InterPro" id="IPR029060">
    <property type="entry name" value="PIN-like_dom_sf"/>
</dbReference>
<accession>A0A7V3PUL5</accession>
<evidence type="ECO:0000313" key="14">
    <source>
        <dbReference type="EMBL" id="HGD13806.1"/>
    </source>
</evidence>
<protein>
    <recommendedName>
        <fullName evidence="10 11">DNA polymerase I</fullName>
        <ecNumber evidence="10 11">2.7.7.7</ecNumber>
    </recommendedName>
</protein>
<dbReference type="InterPro" id="IPR019760">
    <property type="entry name" value="DNA-dir_DNA_pol_A_CS"/>
</dbReference>
<evidence type="ECO:0000256" key="3">
    <source>
        <dbReference type="ARBA" id="ARBA00022695"/>
    </source>
</evidence>
<comment type="similarity">
    <text evidence="1 11">Belongs to the DNA polymerase type-A family.</text>
</comment>
<dbReference type="PANTHER" id="PTHR10133">
    <property type="entry name" value="DNA POLYMERASE I"/>
    <property type="match status" value="1"/>
</dbReference>
<comment type="function">
    <text evidence="11">In addition to polymerase activity, this DNA polymerase exhibits 5'-3' exonuclease activity.</text>
</comment>
<dbReference type="Pfam" id="PF00476">
    <property type="entry name" value="DNA_pol_A"/>
    <property type="match status" value="1"/>
</dbReference>
<dbReference type="SMART" id="SM00482">
    <property type="entry name" value="POLAc"/>
    <property type="match status" value="1"/>
</dbReference>
<dbReference type="GO" id="GO:0003887">
    <property type="term" value="F:DNA-directed DNA polymerase activity"/>
    <property type="evidence" value="ECO:0007669"/>
    <property type="project" value="UniProtKB-UniRule"/>
</dbReference>
<dbReference type="FunFam" id="1.10.150.20:FF:000003">
    <property type="entry name" value="DNA polymerase I"/>
    <property type="match status" value="1"/>
</dbReference>
<keyword evidence="2 11" id="KW-0808">Transferase</keyword>
<dbReference type="EC" id="2.7.7.7" evidence="10 11"/>
<proteinExistence type="inferred from homology"/>
<dbReference type="SUPFAM" id="SSF56672">
    <property type="entry name" value="DNA/RNA polymerases"/>
    <property type="match status" value="1"/>
</dbReference>
<dbReference type="GO" id="GO:0003677">
    <property type="term" value="F:DNA binding"/>
    <property type="evidence" value="ECO:0007669"/>
    <property type="project" value="UniProtKB-UniRule"/>
</dbReference>
<sequence length="836" mass="94159">MVVETLVLIDAHSVLYRSYYAFIKSPLRNSRGLNTSAIFGFAKTLRKVLDELKPDFCAVVFDAPGKTFREERYAEYKAQRPKTPPELLQSIPYAKAIVEAWGLKIFELPGFEADDLIGTITKLGVENGLKVVIVSSDKDLLQLVKNDVVIVYEPYKEKFYHAADVKDKLGVEPEQIPDFLALAGDSVDNIPGIPGIGPKRAQQLLLRYGSLDKVLDCEEKIKTYRNLALLSRELAVINTEANVNIRIEILKPGIPDESKLTQLYQELEFHSLLKEINKTEPHQEAIVLMQVTELSDDAIKRILKKDAVGFAGEVNKGIWIGVASDEVMLVPFEHQRAIKEILSAPSVVKVGFNFKAQIKELQKKRLKLSAPFFDNCIGAWLVDPNRKNFAPQDIVERVLKQNATITKPAEEALWAIRVYQFLFPEIIAFGLKSVYDELEMPLVPVLVRMEERGVKIDIDFFEKLEGELNAELRALKQRIWSLAGTKFNISSPKQLSEVLFQRLKLPKGKKTHTGFSTSSDVLVNLINVHPIVSEILRYRELDKLCNTYLAPLPAHADPVSHRLHTSFNQLGTSTGRLSSTEPNLQNIPIRGELGKKIRCGFVADTGKMLISADYSQIELRVLAHFTGDERLISAFLNGEDIHAATASAILNIPLNQVTPEHRRIAKMVNYGLIYGMGDWGLSSRMDISIEQARAFMDEYFLKFPGVAQWRERITELAKRDGFVRTLSGRIRPVPGITSSIRQEAEAALRAALNAPMQGSAADIMKKAMIRVDKRLQEMGFEGGIILQIHDELLLEVEEERCEEAKEMVKFEMENAWRLNVPLIVEIGVGRSWGETH</sequence>
<dbReference type="AlphaFoldDB" id="A0A7V3PUL5"/>
<dbReference type="Pfam" id="PF02739">
    <property type="entry name" value="5_3_exonuc_N"/>
    <property type="match status" value="1"/>
</dbReference>
<dbReference type="SMART" id="SM00279">
    <property type="entry name" value="HhH2"/>
    <property type="match status" value="1"/>
</dbReference>
<name>A0A7V3PUL5_UNCW3</name>
<evidence type="ECO:0000256" key="11">
    <source>
        <dbReference type="RuleBase" id="RU004460"/>
    </source>
</evidence>
<dbReference type="Gene3D" id="3.30.420.10">
    <property type="entry name" value="Ribonuclease H-like superfamily/Ribonuclease H"/>
    <property type="match status" value="1"/>
</dbReference>
<dbReference type="InterPro" id="IPR002421">
    <property type="entry name" value="5-3_exonuclease"/>
</dbReference>
<dbReference type="SUPFAM" id="SSF88723">
    <property type="entry name" value="PIN domain-like"/>
    <property type="match status" value="1"/>
</dbReference>
<evidence type="ECO:0000256" key="7">
    <source>
        <dbReference type="ARBA" id="ARBA00023125"/>
    </source>
</evidence>
<dbReference type="InterPro" id="IPR020045">
    <property type="entry name" value="DNA_polI_H3TH"/>
</dbReference>
<dbReference type="CDD" id="cd09859">
    <property type="entry name" value="PIN_53EXO"/>
    <property type="match status" value="1"/>
</dbReference>
<dbReference type="InterPro" id="IPR036279">
    <property type="entry name" value="5-3_exonuclease_C_sf"/>
</dbReference>
<dbReference type="InterPro" id="IPR018320">
    <property type="entry name" value="DNA_polymerase_1"/>
</dbReference>
<keyword evidence="11" id="KW-0378">Hydrolase</keyword>
<dbReference type="Gene3D" id="1.20.1060.10">
    <property type="entry name" value="Taq DNA Polymerase, Chain T, domain 4"/>
    <property type="match status" value="1"/>
</dbReference>
<evidence type="ECO:0000256" key="4">
    <source>
        <dbReference type="ARBA" id="ARBA00022705"/>
    </source>
</evidence>
<feature type="domain" description="DNA-directed DNA polymerase family A palm" evidence="13">
    <location>
        <begin position="594"/>
        <end position="800"/>
    </location>
</feature>
<dbReference type="SUPFAM" id="SSF47807">
    <property type="entry name" value="5' to 3' exonuclease, C-terminal subdomain"/>
    <property type="match status" value="1"/>
</dbReference>
<comment type="caution">
    <text evidence="14">The sequence shown here is derived from an EMBL/GenBank/DDBJ whole genome shotgun (WGS) entry which is preliminary data.</text>
</comment>
<keyword evidence="7 11" id="KW-0238">DNA-binding</keyword>
<organism evidence="14">
    <name type="scientific">candidate division WOR-3 bacterium</name>
    <dbReference type="NCBI Taxonomy" id="2052148"/>
    <lineage>
        <taxon>Bacteria</taxon>
        <taxon>Bacteria division WOR-3</taxon>
    </lineage>
</organism>
<dbReference type="NCBIfam" id="NF004397">
    <property type="entry name" value="PRK05755.1"/>
    <property type="match status" value="1"/>
</dbReference>
<dbReference type="InterPro" id="IPR001098">
    <property type="entry name" value="DNA-dir_DNA_pol_A_palm_dom"/>
</dbReference>
<dbReference type="InterPro" id="IPR008918">
    <property type="entry name" value="HhH2"/>
</dbReference>
<dbReference type="GO" id="GO:0008409">
    <property type="term" value="F:5'-3' exonuclease activity"/>
    <property type="evidence" value="ECO:0007669"/>
    <property type="project" value="UniProtKB-UniRule"/>
</dbReference>
<dbReference type="InterPro" id="IPR012337">
    <property type="entry name" value="RNaseH-like_sf"/>
</dbReference>
<reference evidence="14" key="1">
    <citation type="journal article" date="2020" name="mSystems">
        <title>Genome- and Community-Level Interaction Insights into Carbon Utilization and Element Cycling Functions of Hydrothermarchaeota in Hydrothermal Sediment.</title>
        <authorList>
            <person name="Zhou Z."/>
            <person name="Liu Y."/>
            <person name="Xu W."/>
            <person name="Pan J."/>
            <person name="Luo Z.H."/>
            <person name="Li M."/>
        </authorList>
    </citation>
    <scope>NUCLEOTIDE SEQUENCE [LARGE SCALE GENOMIC DNA]</scope>
    <source>
        <strain evidence="14">SpSt-914</strain>
    </source>
</reference>
<dbReference type="InterPro" id="IPR002298">
    <property type="entry name" value="DNA_polymerase_A"/>
</dbReference>
<evidence type="ECO:0000256" key="10">
    <source>
        <dbReference type="NCBIfam" id="TIGR00593"/>
    </source>
</evidence>